<dbReference type="CDD" id="cd07730">
    <property type="entry name" value="metallo-hydrolase-like_MBL-fold"/>
    <property type="match status" value="1"/>
</dbReference>
<evidence type="ECO:0000256" key="2">
    <source>
        <dbReference type="ARBA" id="ARBA00022723"/>
    </source>
</evidence>
<comment type="similarity">
    <text evidence="1">Belongs to the metallo-beta-lactamase superfamily.</text>
</comment>
<reference evidence="7 8" key="1">
    <citation type="journal article" date="2024" name="J Genomics">
        <title>Draft genome sequencing and assembly of Favolaschia claudopus CIRM-BRFM 2984 isolated from oak limbs.</title>
        <authorList>
            <person name="Navarro D."/>
            <person name="Drula E."/>
            <person name="Chaduli D."/>
            <person name="Cazenave R."/>
            <person name="Ahrendt S."/>
            <person name="Wang J."/>
            <person name="Lipzen A."/>
            <person name="Daum C."/>
            <person name="Barry K."/>
            <person name="Grigoriev I.V."/>
            <person name="Favel A."/>
            <person name="Rosso M.N."/>
            <person name="Martin F."/>
        </authorList>
    </citation>
    <scope>NUCLEOTIDE SEQUENCE [LARGE SCALE GENOMIC DNA]</scope>
    <source>
        <strain evidence="7 8">CIRM-BRFM 2984</strain>
    </source>
</reference>
<dbReference type="AlphaFoldDB" id="A0AAW0E2Y4"/>
<dbReference type="GO" id="GO:0046872">
    <property type="term" value="F:metal ion binding"/>
    <property type="evidence" value="ECO:0007669"/>
    <property type="project" value="UniProtKB-KW"/>
</dbReference>
<dbReference type="SMART" id="SM00849">
    <property type="entry name" value="Lactamase_B"/>
    <property type="match status" value="1"/>
</dbReference>
<keyword evidence="8" id="KW-1185">Reference proteome</keyword>
<name>A0AAW0E2Y4_9AGAR</name>
<dbReference type="SUPFAM" id="SSF56281">
    <property type="entry name" value="Metallo-hydrolase/oxidoreductase"/>
    <property type="match status" value="1"/>
</dbReference>
<dbReference type="EMBL" id="JAWWNJ010000004">
    <property type="protein sequence ID" value="KAK7057899.1"/>
    <property type="molecule type" value="Genomic_DNA"/>
</dbReference>
<dbReference type="Gene3D" id="3.60.15.10">
    <property type="entry name" value="Ribonuclease Z/Hydroxyacylglutathione hydrolase-like"/>
    <property type="match status" value="1"/>
</dbReference>
<evidence type="ECO:0000256" key="3">
    <source>
        <dbReference type="ARBA" id="ARBA00022801"/>
    </source>
</evidence>
<sequence length="431" mass="47196">MLSSHAARLVLSLALLTAPLPTWAGFKDFNIPPSDATVDVKAFSVANFTLNNLTSVFLNPVLPGREDLTLPIHAFLVEHKPSKESFMFDLGMRKDPENLPPAFAGFFTSKAITFDAFKDITDLLKEGGVSLNSIKTVFWSHAHFDHIGDMSKFPKGTKIVVGSKTDTSIFPDNPNSDLQASDLDGKQLVKLDFDKSKLTIGGLKAIDQFGDGSFYLLDTPGHLSGHMTALARTTPTSFILLGGDTLHHVGQLRPTAALQSTVPCPGDLLASTRTAISTSSFWSVNSTPGAFDLPSRAQPFFALSDVAGSFYADPGEATISVAKFEKFDADKDFLTIVAHDASVGGVLPLFPESLSTWQEDGLKEKMAWLFLDERNEAFELSPVSANDQPTSSLDEEYTKCVQQCSANAQKDRRMWMQRRSKVDWDMLMEEE</sequence>
<keyword evidence="5" id="KW-0732">Signal</keyword>
<evidence type="ECO:0000256" key="4">
    <source>
        <dbReference type="ARBA" id="ARBA00022833"/>
    </source>
</evidence>
<dbReference type="Pfam" id="PF00753">
    <property type="entry name" value="Lactamase_B"/>
    <property type="match status" value="1"/>
</dbReference>
<proteinExistence type="inferred from homology"/>
<dbReference type="PANTHER" id="PTHR42978">
    <property type="entry name" value="QUORUM-QUENCHING LACTONASE YTNP-RELATED-RELATED"/>
    <property type="match status" value="1"/>
</dbReference>
<dbReference type="InterPro" id="IPR001279">
    <property type="entry name" value="Metallo-B-lactamas"/>
</dbReference>
<organism evidence="7 8">
    <name type="scientific">Favolaschia claudopus</name>
    <dbReference type="NCBI Taxonomy" id="2862362"/>
    <lineage>
        <taxon>Eukaryota</taxon>
        <taxon>Fungi</taxon>
        <taxon>Dikarya</taxon>
        <taxon>Basidiomycota</taxon>
        <taxon>Agaricomycotina</taxon>
        <taxon>Agaricomycetes</taxon>
        <taxon>Agaricomycetidae</taxon>
        <taxon>Agaricales</taxon>
        <taxon>Marasmiineae</taxon>
        <taxon>Mycenaceae</taxon>
        <taxon>Favolaschia</taxon>
    </lineage>
</organism>
<feature type="signal peptide" evidence="5">
    <location>
        <begin position="1"/>
        <end position="24"/>
    </location>
</feature>
<protein>
    <submittedName>
        <fullName evidence="7">Metallo-beta-lactamase superfamily protein</fullName>
    </submittedName>
</protein>
<dbReference type="PANTHER" id="PTHR42978:SF5">
    <property type="entry name" value="METALLO-BETA-LACTAMASE DOMAIN-CONTAINING PROTEIN"/>
    <property type="match status" value="1"/>
</dbReference>
<dbReference type="Proteomes" id="UP001362999">
    <property type="component" value="Unassembled WGS sequence"/>
</dbReference>
<evidence type="ECO:0000256" key="1">
    <source>
        <dbReference type="ARBA" id="ARBA00007749"/>
    </source>
</evidence>
<dbReference type="GO" id="GO:0016787">
    <property type="term" value="F:hydrolase activity"/>
    <property type="evidence" value="ECO:0007669"/>
    <property type="project" value="UniProtKB-KW"/>
</dbReference>
<feature type="domain" description="Metallo-beta-lactamase" evidence="6">
    <location>
        <begin position="71"/>
        <end position="280"/>
    </location>
</feature>
<feature type="chain" id="PRO_5043317585" evidence="5">
    <location>
        <begin position="25"/>
        <end position="431"/>
    </location>
</feature>
<dbReference type="InterPro" id="IPR051013">
    <property type="entry name" value="MBL_superfamily_lactonases"/>
</dbReference>
<evidence type="ECO:0000256" key="5">
    <source>
        <dbReference type="SAM" id="SignalP"/>
    </source>
</evidence>
<accession>A0AAW0E2Y4</accession>
<comment type="caution">
    <text evidence="7">The sequence shown here is derived from an EMBL/GenBank/DDBJ whole genome shotgun (WGS) entry which is preliminary data.</text>
</comment>
<evidence type="ECO:0000313" key="8">
    <source>
        <dbReference type="Proteomes" id="UP001362999"/>
    </source>
</evidence>
<keyword evidence="2" id="KW-0479">Metal-binding</keyword>
<gene>
    <name evidence="7" type="ORF">R3P38DRAFT_3342066</name>
</gene>
<keyword evidence="4" id="KW-0862">Zinc</keyword>
<dbReference type="InterPro" id="IPR036866">
    <property type="entry name" value="RibonucZ/Hydroxyglut_hydro"/>
</dbReference>
<keyword evidence="3" id="KW-0378">Hydrolase</keyword>
<evidence type="ECO:0000259" key="6">
    <source>
        <dbReference type="SMART" id="SM00849"/>
    </source>
</evidence>
<evidence type="ECO:0000313" key="7">
    <source>
        <dbReference type="EMBL" id="KAK7057899.1"/>
    </source>
</evidence>